<keyword evidence="12" id="KW-0998">Cell outer membrane</keyword>
<dbReference type="NCBIfam" id="TIGR01783">
    <property type="entry name" value="TonB-siderophor"/>
    <property type="match status" value="1"/>
</dbReference>
<dbReference type="InterPro" id="IPR010105">
    <property type="entry name" value="TonB_sidphr_rcpt"/>
</dbReference>
<sequence>MNFSKRIAISTSLSIILSSSLFAAEFNIESGTLENAIKTISKTSNMTYLVDTRILEGKKVSKIENIEGVENALKEVLKGTNLEAVIKDNTIIIKKIEGKGTVLEPISVNESYQNGSNSYTVKDTSSATKLDLSLKETPQSVSIITQKQIEEQNLQDTNDVLIQTPGVSVRQLGQKSAGHSTYFARGMEITNIQRDGIPTLYGSSSNFISLENSGIYERIEVTRGSTGLTNGTGNPAASINYVRKKPTRDFQGNAKVSYGSWDTYKGTLDISGGLNEDKSIRGRLVTSYGEGDNQQDRYHQDNSLVYGALDFDLSDNTLLTTAFSHQKVNADNVAVHHVVPFYKDGTEGVVFGRHDNPAANWSYTETEKTNLLLGLEHYFNDDWKAVANYSYTKSKSDRLVGLSRTILNSTTGNIEGIALRAEDTPDVHSIDLYTTGNFKTFERDHKLSFGVNGYSVKSDDPSFSVSPSTIVAPYKGYNGNIAKPIITETGRTKVDTKEIGAFAALNLELSDPLHFIVGSRITKFERVNSKGTSAEQEQKYNAEVIPYLGLVYDINENLATYTSYTSIFNPTSVRKDTGGNYLDPEEGNTVEFGLKSEFYDGKLNSSIAYFITKQDNLAVTDGTNLTPDGSQAYTTEDGAKIKGWDLTIGGEILPNWDITGGYTYTKAEDQNGDRLNSSTVPKQTLKLFTSYKYNKLTVGTGINWQSEINDVYTRYGLNKQVQQKAYTVVNAMAKYEVEKDLDVILNVNNLFDEEYRYFPAQGGYGDERNYTLSLNYKF</sequence>
<evidence type="ECO:0000256" key="11">
    <source>
        <dbReference type="ARBA" id="ARBA00023136"/>
    </source>
</evidence>
<evidence type="ECO:0000259" key="13">
    <source>
        <dbReference type="SMART" id="SM00965"/>
    </source>
</evidence>
<dbReference type="InterPro" id="IPR037066">
    <property type="entry name" value="Plug_dom_sf"/>
</dbReference>
<keyword evidence="8" id="KW-0408">Iron</keyword>
<comment type="caution">
    <text evidence="14">The sequence shown here is derived from an EMBL/GenBank/DDBJ whole genome shotgun (WGS) entry which is preliminary data.</text>
</comment>
<feature type="domain" description="Secretin/TonB short N-terminal" evidence="13">
    <location>
        <begin position="46"/>
        <end position="96"/>
    </location>
</feature>
<keyword evidence="4" id="KW-1134">Transmembrane beta strand</keyword>
<name>A0A644TN15_9ZZZZ</name>
<dbReference type="AlphaFoldDB" id="A0A644TN15"/>
<evidence type="ECO:0000256" key="3">
    <source>
        <dbReference type="ARBA" id="ARBA00022448"/>
    </source>
</evidence>
<evidence type="ECO:0000256" key="2">
    <source>
        <dbReference type="ARBA" id="ARBA00009810"/>
    </source>
</evidence>
<evidence type="ECO:0000313" key="14">
    <source>
        <dbReference type="EMBL" id="MPL68284.1"/>
    </source>
</evidence>
<evidence type="ECO:0000256" key="4">
    <source>
        <dbReference type="ARBA" id="ARBA00022452"/>
    </source>
</evidence>
<dbReference type="FunFam" id="2.170.130.10:FF:000010">
    <property type="entry name" value="Ferripyoverdine receptor"/>
    <property type="match status" value="1"/>
</dbReference>
<dbReference type="Pfam" id="PF00593">
    <property type="entry name" value="TonB_dep_Rec_b-barrel"/>
    <property type="match status" value="1"/>
</dbReference>
<keyword evidence="11" id="KW-0472">Membrane</keyword>
<dbReference type="InterPro" id="IPR039426">
    <property type="entry name" value="TonB-dep_rcpt-like"/>
</dbReference>
<evidence type="ECO:0000256" key="10">
    <source>
        <dbReference type="ARBA" id="ARBA00023077"/>
    </source>
</evidence>
<evidence type="ECO:0000256" key="12">
    <source>
        <dbReference type="ARBA" id="ARBA00023237"/>
    </source>
</evidence>
<dbReference type="PANTHER" id="PTHR32552">
    <property type="entry name" value="FERRICHROME IRON RECEPTOR-RELATED"/>
    <property type="match status" value="1"/>
</dbReference>
<keyword evidence="3" id="KW-0813">Transport</keyword>
<dbReference type="Gene3D" id="3.55.50.30">
    <property type="match status" value="1"/>
</dbReference>
<accession>A0A644TN15</accession>
<keyword evidence="10" id="KW-0798">TonB box</keyword>
<evidence type="ECO:0000256" key="9">
    <source>
        <dbReference type="ARBA" id="ARBA00023065"/>
    </source>
</evidence>
<dbReference type="GO" id="GO:0009279">
    <property type="term" value="C:cell outer membrane"/>
    <property type="evidence" value="ECO:0007669"/>
    <property type="project" value="UniProtKB-SubCell"/>
</dbReference>
<dbReference type="InterPro" id="IPR010917">
    <property type="entry name" value="TonB_rcpt_CS"/>
</dbReference>
<dbReference type="PROSITE" id="PS01156">
    <property type="entry name" value="TONB_DEPENDENT_REC_2"/>
    <property type="match status" value="1"/>
</dbReference>
<dbReference type="CDD" id="cd01347">
    <property type="entry name" value="ligand_gated_channel"/>
    <property type="match status" value="1"/>
</dbReference>
<dbReference type="PROSITE" id="PS52016">
    <property type="entry name" value="TONB_DEPENDENT_REC_3"/>
    <property type="match status" value="1"/>
</dbReference>
<comment type="similarity">
    <text evidence="2">Belongs to the TonB-dependent receptor family.</text>
</comment>
<dbReference type="GO" id="GO:0015891">
    <property type="term" value="P:siderophore transport"/>
    <property type="evidence" value="ECO:0007669"/>
    <property type="project" value="InterPro"/>
</dbReference>
<dbReference type="GO" id="GO:0015344">
    <property type="term" value="F:siderophore uptake transmembrane transporter activity"/>
    <property type="evidence" value="ECO:0007669"/>
    <property type="project" value="TreeGrafter"/>
</dbReference>
<proteinExistence type="inferred from homology"/>
<dbReference type="SMART" id="SM00965">
    <property type="entry name" value="STN"/>
    <property type="match status" value="1"/>
</dbReference>
<dbReference type="InterPro" id="IPR036942">
    <property type="entry name" value="Beta-barrel_TonB_sf"/>
</dbReference>
<comment type="subcellular location">
    <subcellularLocation>
        <location evidence="1">Cell outer membrane</location>
        <topology evidence="1">Multi-pass membrane protein</topology>
    </subcellularLocation>
</comment>
<keyword evidence="7" id="KW-0732">Signal</keyword>
<dbReference type="EMBL" id="VSSQ01000041">
    <property type="protein sequence ID" value="MPL68284.1"/>
    <property type="molecule type" value="Genomic_DNA"/>
</dbReference>
<dbReference type="PANTHER" id="PTHR32552:SF74">
    <property type="entry name" value="HYDROXAMATE SIDEROPHORE RECEPTOR FHUE"/>
    <property type="match status" value="1"/>
</dbReference>
<organism evidence="14">
    <name type="scientific">bioreactor metagenome</name>
    <dbReference type="NCBI Taxonomy" id="1076179"/>
    <lineage>
        <taxon>unclassified sequences</taxon>
        <taxon>metagenomes</taxon>
        <taxon>ecological metagenomes</taxon>
    </lineage>
</organism>
<reference evidence="14" key="1">
    <citation type="submission" date="2019-08" db="EMBL/GenBank/DDBJ databases">
        <authorList>
            <person name="Kucharzyk K."/>
            <person name="Murdoch R.W."/>
            <person name="Higgins S."/>
            <person name="Loffler F."/>
        </authorList>
    </citation>
    <scope>NUCLEOTIDE SEQUENCE</scope>
</reference>
<evidence type="ECO:0000256" key="5">
    <source>
        <dbReference type="ARBA" id="ARBA00022496"/>
    </source>
</evidence>
<keyword evidence="9" id="KW-0406">Ion transport</keyword>
<dbReference type="Pfam" id="PF07715">
    <property type="entry name" value="Plug"/>
    <property type="match status" value="1"/>
</dbReference>
<keyword evidence="5" id="KW-0410">Iron transport</keyword>
<dbReference type="GO" id="GO:0038023">
    <property type="term" value="F:signaling receptor activity"/>
    <property type="evidence" value="ECO:0007669"/>
    <property type="project" value="InterPro"/>
</dbReference>
<gene>
    <name evidence="14" type="primary">pupB_1</name>
    <name evidence="14" type="ORF">SDC9_14005</name>
</gene>
<protein>
    <submittedName>
        <fullName evidence="14">Ferric-pseudobactin BN7/BN8 receptor</fullName>
    </submittedName>
</protein>
<evidence type="ECO:0000256" key="7">
    <source>
        <dbReference type="ARBA" id="ARBA00022729"/>
    </source>
</evidence>
<dbReference type="Gene3D" id="2.40.170.20">
    <property type="entry name" value="TonB-dependent receptor, beta-barrel domain"/>
    <property type="match status" value="1"/>
</dbReference>
<keyword evidence="6" id="KW-0812">Transmembrane</keyword>
<evidence type="ECO:0000256" key="1">
    <source>
        <dbReference type="ARBA" id="ARBA00004571"/>
    </source>
</evidence>
<dbReference type="InterPro" id="IPR012910">
    <property type="entry name" value="Plug_dom"/>
</dbReference>
<dbReference type="Gene3D" id="2.170.130.10">
    <property type="entry name" value="TonB-dependent receptor, plug domain"/>
    <property type="match status" value="1"/>
</dbReference>
<dbReference type="InterPro" id="IPR011662">
    <property type="entry name" value="Secretin/TonB_short_N"/>
</dbReference>
<dbReference type="SUPFAM" id="SSF56935">
    <property type="entry name" value="Porins"/>
    <property type="match status" value="1"/>
</dbReference>
<evidence type="ECO:0000256" key="6">
    <source>
        <dbReference type="ARBA" id="ARBA00022692"/>
    </source>
</evidence>
<dbReference type="InterPro" id="IPR000531">
    <property type="entry name" value="Beta-barrel_TonB"/>
</dbReference>
<keyword evidence="14" id="KW-0675">Receptor</keyword>
<evidence type="ECO:0000256" key="8">
    <source>
        <dbReference type="ARBA" id="ARBA00023004"/>
    </source>
</evidence>